<dbReference type="InterPro" id="IPR044839">
    <property type="entry name" value="NDR1-like"/>
</dbReference>
<gene>
    <name evidence="7" type="ORF">FPE_LOCUS2553</name>
</gene>
<name>A0AAD1YUH3_9LAMI</name>
<evidence type="ECO:0000256" key="4">
    <source>
        <dbReference type="ARBA" id="ARBA00023136"/>
    </source>
</evidence>
<feature type="domain" description="Late embryogenesis abundant protein LEA-2 subgroup" evidence="6">
    <location>
        <begin position="97"/>
        <end position="199"/>
    </location>
</feature>
<evidence type="ECO:0000256" key="1">
    <source>
        <dbReference type="ARBA" id="ARBA00004167"/>
    </source>
</evidence>
<dbReference type="EMBL" id="OU503036">
    <property type="protein sequence ID" value="CAI9755122.1"/>
    <property type="molecule type" value="Genomic_DNA"/>
</dbReference>
<comment type="subcellular location">
    <subcellularLocation>
        <location evidence="1">Membrane</location>
        <topology evidence="1">Single-pass membrane protein</topology>
    </subcellularLocation>
</comment>
<dbReference type="GO" id="GO:0005886">
    <property type="term" value="C:plasma membrane"/>
    <property type="evidence" value="ECO:0007669"/>
    <property type="project" value="TreeGrafter"/>
</dbReference>
<evidence type="ECO:0000313" key="8">
    <source>
        <dbReference type="Proteomes" id="UP000834106"/>
    </source>
</evidence>
<proteinExistence type="predicted"/>
<dbReference type="GO" id="GO:0098542">
    <property type="term" value="P:defense response to other organism"/>
    <property type="evidence" value="ECO:0007669"/>
    <property type="project" value="InterPro"/>
</dbReference>
<keyword evidence="3 5" id="KW-1133">Transmembrane helix</keyword>
<keyword evidence="4 5" id="KW-0472">Membrane</keyword>
<evidence type="ECO:0000259" key="6">
    <source>
        <dbReference type="Pfam" id="PF03168"/>
    </source>
</evidence>
<keyword evidence="2 5" id="KW-0812">Transmembrane</keyword>
<sequence length="223" mass="25246">MRSQNELPIQSTAGNHPMKRHHTAGYYARRVKENLTTRVFKLICAIFLTMLFLVGILTFVLWLSLRPHRPRFHVQELSIPGLGQGNRSAKAHIIFNVTARNSNQNVGFYYDAIKITVNYRDQSIGGETLAFPFYQEPKNTTILAGILGGNSLRVTAGQWRRLVADRWRGVVVFSIELSSTIRFKISTWKSKRHRIHATCPVAVGADGSILATDKDKSCQVYFI</sequence>
<dbReference type="AlphaFoldDB" id="A0AAD1YUH3"/>
<protein>
    <recommendedName>
        <fullName evidence="6">Late embryogenesis abundant protein LEA-2 subgroup domain-containing protein</fullName>
    </recommendedName>
</protein>
<organism evidence="7 8">
    <name type="scientific">Fraxinus pennsylvanica</name>
    <dbReference type="NCBI Taxonomy" id="56036"/>
    <lineage>
        <taxon>Eukaryota</taxon>
        <taxon>Viridiplantae</taxon>
        <taxon>Streptophyta</taxon>
        <taxon>Embryophyta</taxon>
        <taxon>Tracheophyta</taxon>
        <taxon>Spermatophyta</taxon>
        <taxon>Magnoliopsida</taxon>
        <taxon>eudicotyledons</taxon>
        <taxon>Gunneridae</taxon>
        <taxon>Pentapetalae</taxon>
        <taxon>asterids</taxon>
        <taxon>lamiids</taxon>
        <taxon>Lamiales</taxon>
        <taxon>Oleaceae</taxon>
        <taxon>Oleeae</taxon>
        <taxon>Fraxinus</taxon>
    </lineage>
</organism>
<accession>A0AAD1YUH3</accession>
<dbReference type="PANTHER" id="PTHR31415">
    <property type="entry name" value="OS05G0367900 PROTEIN"/>
    <property type="match status" value="1"/>
</dbReference>
<dbReference type="GO" id="GO:0009506">
    <property type="term" value="C:plasmodesma"/>
    <property type="evidence" value="ECO:0007669"/>
    <property type="project" value="TreeGrafter"/>
</dbReference>
<feature type="transmembrane region" description="Helical" evidence="5">
    <location>
        <begin position="39"/>
        <end position="65"/>
    </location>
</feature>
<evidence type="ECO:0000313" key="7">
    <source>
        <dbReference type="EMBL" id="CAI9755122.1"/>
    </source>
</evidence>
<keyword evidence="8" id="KW-1185">Reference proteome</keyword>
<dbReference type="InterPro" id="IPR004864">
    <property type="entry name" value="LEA_2"/>
</dbReference>
<evidence type="ECO:0000256" key="3">
    <source>
        <dbReference type="ARBA" id="ARBA00022989"/>
    </source>
</evidence>
<evidence type="ECO:0000256" key="5">
    <source>
        <dbReference type="SAM" id="Phobius"/>
    </source>
</evidence>
<dbReference type="PANTHER" id="PTHR31415:SF3">
    <property type="entry name" value="LATE EMBRYOGENESIS ABUNDANT (LEA) HYDROXYPROLINE-RICH GLYCOPROTEIN FAMILY"/>
    <property type="match status" value="1"/>
</dbReference>
<evidence type="ECO:0000256" key="2">
    <source>
        <dbReference type="ARBA" id="ARBA00022692"/>
    </source>
</evidence>
<reference evidence="7" key="1">
    <citation type="submission" date="2023-05" db="EMBL/GenBank/DDBJ databases">
        <authorList>
            <person name="Huff M."/>
        </authorList>
    </citation>
    <scope>NUCLEOTIDE SEQUENCE</scope>
</reference>
<dbReference type="Pfam" id="PF03168">
    <property type="entry name" value="LEA_2"/>
    <property type="match status" value="1"/>
</dbReference>
<dbReference type="Proteomes" id="UP000834106">
    <property type="component" value="Chromosome 1"/>
</dbReference>